<organism evidence="1">
    <name type="scientific">Fagus sylvatica</name>
    <name type="common">Beechnut</name>
    <dbReference type="NCBI Taxonomy" id="28930"/>
    <lineage>
        <taxon>Eukaryota</taxon>
        <taxon>Viridiplantae</taxon>
        <taxon>Streptophyta</taxon>
        <taxon>Embryophyta</taxon>
        <taxon>Tracheophyta</taxon>
        <taxon>Spermatophyta</taxon>
        <taxon>Magnoliopsida</taxon>
        <taxon>eudicotyledons</taxon>
        <taxon>Gunneridae</taxon>
        <taxon>Pentapetalae</taxon>
        <taxon>rosids</taxon>
        <taxon>fabids</taxon>
        <taxon>Fagales</taxon>
        <taxon>Fagaceae</taxon>
        <taxon>Fagus</taxon>
    </lineage>
</organism>
<gene>
    <name evidence="1" type="ORF">FSB_LOCUS44598</name>
</gene>
<proteinExistence type="predicted"/>
<evidence type="ECO:0000313" key="1">
    <source>
        <dbReference type="EMBL" id="SPD16716.1"/>
    </source>
</evidence>
<name>A0A2N9HRJ1_FAGSY</name>
<reference evidence="1" key="1">
    <citation type="submission" date="2018-02" db="EMBL/GenBank/DDBJ databases">
        <authorList>
            <person name="Cohen D.B."/>
            <person name="Kent A.D."/>
        </authorList>
    </citation>
    <scope>NUCLEOTIDE SEQUENCE</scope>
</reference>
<sequence>MLINSVDSSDSELIYCSRLTVGLLKGIYQKTLNPDKDLQLLQFHDSYMDLENLETRNPGECLPLAVADWHWIAANLQISASSSGDLPFYKSGIEEDDVPTVSTWGVVRDFMATNGVDWPLALSEELLEGLSSFEKGNGDALSKAIPSATASSSYLVFPNPSGRTGIFLYAVTTGKSFLGRKWMKALSECVGSGERPRHLGKMKRLSEQGGAMATLVGLKWKKVEEDPSKQVEVVRPLTFEATLAKVPPPIVEVVDDEILQESVQSVDDTLSQCLALAMSRAKAMVTERDLNDYAKATSDDVSHLMVHFLMRALNEVMVVSQRCLAWEENLVSFRAQLSESESCKKNMVKTELATKDGDIKASVDARDKVVVELKQLVGQIEGAKASAVLEYQASEAFDDNNTRPISTRTIASIPNAIQNGVSPVGVLTIVLFCFDPLGEVVYRNEEFHMLLSDKQRSHDIESPFNEWPRFHHRGLISMPSILELFTISSSSIGLSDNTILASWFTIAFCSHRMHVRLTSSKLFMRQCTSCRYRCIRSSFASYSPFTCPMISLESLWTSNDVVPSVFAILNPTSNASYSASLLVVEYCNLMAWLITPPSSGTSTTPSPSAIVVDDPSILTFHYRLLWVSSFAGSFAFIVNSSMKSAKA</sequence>
<dbReference type="AlphaFoldDB" id="A0A2N9HRJ1"/>
<dbReference type="EMBL" id="OIVN01004334">
    <property type="protein sequence ID" value="SPD16716.1"/>
    <property type="molecule type" value="Genomic_DNA"/>
</dbReference>
<protein>
    <submittedName>
        <fullName evidence="1">Uncharacterized protein</fullName>
    </submittedName>
</protein>
<accession>A0A2N9HRJ1</accession>